<name>A0ABS1NPF0_9ACTN</name>
<evidence type="ECO:0000313" key="1">
    <source>
        <dbReference type="EMBL" id="MBL1101967.1"/>
    </source>
</evidence>
<protein>
    <recommendedName>
        <fullName evidence="3">LysE family translocator</fullName>
    </recommendedName>
</protein>
<comment type="caution">
    <text evidence="1">The sequence shown here is derived from an EMBL/GenBank/DDBJ whole genome shotgun (WGS) entry which is preliminary data.</text>
</comment>
<keyword evidence="2" id="KW-1185">Reference proteome</keyword>
<dbReference type="EMBL" id="JAERRF010000035">
    <property type="protein sequence ID" value="MBL1101967.1"/>
    <property type="molecule type" value="Genomic_DNA"/>
</dbReference>
<organism evidence="1 2">
    <name type="scientific">Streptomyces coffeae</name>
    <dbReference type="NCBI Taxonomy" id="621382"/>
    <lineage>
        <taxon>Bacteria</taxon>
        <taxon>Bacillati</taxon>
        <taxon>Actinomycetota</taxon>
        <taxon>Actinomycetes</taxon>
        <taxon>Kitasatosporales</taxon>
        <taxon>Streptomycetaceae</taxon>
        <taxon>Streptomyces</taxon>
    </lineage>
</organism>
<accession>A0ABS1NPF0</accession>
<dbReference type="RefSeq" id="WP_201881967.1">
    <property type="nucleotide sequence ID" value="NZ_JAERRF010000035.1"/>
</dbReference>
<reference evidence="1 2" key="1">
    <citation type="submission" date="2021-01" db="EMBL/GenBank/DDBJ databases">
        <title>WGS of actinomycetes isolated from Thailand.</title>
        <authorList>
            <person name="Thawai C."/>
        </authorList>
    </citation>
    <scope>NUCLEOTIDE SEQUENCE [LARGE SCALE GENOMIC DNA]</scope>
    <source>
        <strain evidence="1 2">CA1R205</strain>
    </source>
</reference>
<evidence type="ECO:0000313" key="2">
    <source>
        <dbReference type="Proteomes" id="UP000634229"/>
    </source>
</evidence>
<sequence>MTLHAALTLSRLGGYACLVSRARGVFQRPRIRRALDRVTGVVLIGFGARIATDTR</sequence>
<dbReference type="Proteomes" id="UP000634229">
    <property type="component" value="Unassembled WGS sequence"/>
</dbReference>
<gene>
    <name evidence="1" type="ORF">JK363_36110</name>
</gene>
<proteinExistence type="predicted"/>
<evidence type="ECO:0008006" key="3">
    <source>
        <dbReference type="Google" id="ProtNLM"/>
    </source>
</evidence>